<dbReference type="PRINTS" id="PR00360">
    <property type="entry name" value="C2DOMAIN"/>
</dbReference>
<feature type="domain" description="C2" evidence="1">
    <location>
        <begin position="7"/>
        <end position="120"/>
    </location>
</feature>
<proteinExistence type="predicted"/>
<comment type="caution">
    <text evidence="2">The sequence shown here is derived from an EMBL/GenBank/DDBJ whole genome shotgun (WGS) entry which is preliminary data.</text>
</comment>
<dbReference type="GO" id="GO:0005886">
    <property type="term" value="C:plasma membrane"/>
    <property type="evidence" value="ECO:0007669"/>
    <property type="project" value="TreeGrafter"/>
</dbReference>
<dbReference type="Pfam" id="PF00168">
    <property type="entry name" value="C2"/>
    <property type="match status" value="1"/>
</dbReference>
<evidence type="ECO:0000313" key="2">
    <source>
        <dbReference type="EMBL" id="KAF6024107.1"/>
    </source>
</evidence>
<protein>
    <submittedName>
        <fullName evidence="2">SYT7</fullName>
    </submittedName>
</protein>
<dbReference type="GO" id="GO:0000149">
    <property type="term" value="F:SNARE binding"/>
    <property type="evidence" value="ECO:0007669"/>
    <property type="project" value="TreeGrafter"/>
</dbReference>
<gene>
    <name evidence="2" type="ORF">EB796_017597</name>
</gene>
<dbReference type="Gene3D" id="2.60.40.150">
    <property type="entry name" value="C2 domain"/>
    <property type="match status" value="1"/>
</dbReference>
<accession>A0A7J7JDJ9</accession>
<dbReference type="OrthoDB" id="67700at2759"/>
<dbReference type="SUPFAM" id="SSF49562">
    <property type="entry name" value="C2 domain (Calcium/lipid-binding domain, CaLB)"/>
    <property type="match status" value="1"/>
</dbReference>
<dbReference type="GO" id="GO:0030424">
    <property type="term" value="C:axon"/>
    <property type="evidence" value="ECO:0007669"/>
    <property type="project" value="TreeGrafter"/>
</dbReference>
<dbReference type="GO" id="GO:0006906">
    <property type="term" value="P:vesicle fusion"/>
    <property type="evidence" value="ECO:0007669"/>
    <property type="project" value="TreeGrafter"/>
</dbReference>
<dbReference type="PROSITE" id="PS50004">
    <property type="entry name" value="C2"/>
    <property type="match status" value="1"/>
</dbReference>
<keyword evidence="3" id="KW-1185">Reference proteome</keyword>
<sequence length="120" mass="14172">MMQQDENLGSIVFALRYDFEVQNLEIRVVRCWKLPAKDLGGTSDPYVRAIITPYHKKYVLETKKKMKELNPEWRETFHFEVLITSIRKLALCSLRYWAAPPESHLNSLTFVHHLTNCCPY</sequence>
<dbReference type="PANTHER" id="PTHR10024:SF344">
    <property type="entry name" value="SYNAPTOTAGMIN-7"/>
    <property type="match status" value="1"/>
</dbReference>
<name>A0A7J7JDJ9_BUGNE</name>
<dbReference type="GO" id="GO:0070382">
    <property type="term" value="C:exocytic vesicle"/>
    <property type="evidence" value="ECO:0007669"/>
    <property type="project" value="TreeGrafter"/>
</dbReference>
<evidence type="ECO:0000259" key="1">
    <source>
        <dbReference type="PROSITE" id="PS50004"/>
    </source>
</evidence>
<dbReference type="GO" id="GO:0005509">
    <property type="term" value="F:calcium ion binding"/>
    <property type="evidence" value="ECO:0007669"/>
    <property type="project" value="TreeGrafter"/>
</dbReference>
<dbReference type="EMBL" id="VXIV02002617">
    <property type="protein sequence ID" value="KAF6024107.1"/>
    <property type="molecule type" value="Genomic_DNA"/>
</dbReference>
<dbReference type="GO" id="GO:0001786">
    <property type="term" value="F:phosphatidylserine binding"/>
    <property type="evidence" value="ECO:0007669"/>
    <property type="project" value="TreeGrafter"/>
</dbReference>
<dbReference type="GO" id="GO:0048791">
    <property type="term" value="P:calcium ion-regulated exocytosis of neurotransmitter"/>
    <property type="evidence" value="ECO:0007669"/>
    <property type="project" value="TreeGrafter"/>
</dbReference>
<evidence type="ECO:0000313" key="3">
    <source>
        <dbReference type="Proteomes" id="UP000593567"/>
    </source>
</evidence>
<dbReference type="PANTHER" id="PTHR10024">
    <property type="entry name" value="SYNAPTOTAGMIN"/>
    <property type="match status" value="1"/>
</dbReference>
<dbReference type="InterPro" id="IPR000008">
    <property type="entry name" value="C2_dom"/>
</dbReference>
<dbReference type="AlphaFoldDB" id="A0A7J7JDJ9"/>
<organism evidence="2 3">
    <name type="scientific">Bugula neritina</name>
    <name type="common">Brown bryozoan</name>
    <name type="synonym">Sertularia neritina</name>
    <dbReference type="NCBI Taxonomy" id="10212"/>
    <lineage>
        <taxon>Eukaryota</taxon>
        <taxon>Metazoa</taxon>
        <taxon>Spiralia</taxon>
        <taxon>Lophotrochozoa</taxon>
        <taxon>Bryozoa</taxon>
        <taxon>Gymnolaemata</taxon>
        <taxon>Cheilostomatida</taxon>
        <taxon>Flustrina</taxon>
        <taxon>Buguloidea</taxon>
        <taxon>Bugulidae</taxon>
        <taxon>Bugula</taxon>
    </lineage>
</organism>
<dbReference type="GO" id="GO:0030276">
    <property type="term" value="F:clathrin binding"/>
    <property type="evidence" value="ECO:0007669"/>
    <property type="project" value="TreeGrafter"/>
</dbReference>
<dbReference type="InterPro" id="IPR035892">
    <property type="entry name" value="C2_domain_sf"/>
</dbReference>
<dbReference type="Proteomes" id="UP000593567">
    <property type="component" value="Unassembled WGS sequence"/>
</dbReference>
<dbReference type="GO" id="GO:0005544">
    <property type="term" value="F:calcium-dependent phospholipid binding"/>
    <property type="evidence" value="ECO:0007669"/>
    <property type="project" value="TreeGrafter"/>
</dbReference>
<dbReference type="GO" id="GO:0098793">
    <property type="term" value="C:presynapse"/>
    <property type="evidence" value="ECO:0007669"/>
    <property type="project" value="GOC"/>
</dbReference>
<reference evidence="2" key="1">
    <citation type="submission" date="2020-06" db="EMBL/GenBank/DDBJ databases">
        <title>Draft genome of Bugula neritina, a colonial animal packing powerful symbionts and potential medicines.</title>
        <authorList>
            <person name="Rayko M."/>
        </authorList>
    </citation>
    <scope>NUCLEOTIDE SEQUENCE [LARGE SCALE GENOMIC DNA]</scope>
    <source>
        <strain evidence="2">Kwan_BN1</strain>
    </source>
</reference>